<accession>A0A0P1IRH0</accession>
<proteinExistence type="predicted"/>
<gene>
    <name evidence="2" type="primary">ytpA</name>
    <name evidence="2" type="ORF">TA5114_00054</name>
</gene>
<dbReference type="GO" id="GO:0016787">
    <property type="term" value="F:hydrolase activity"/>
    <property type="evidence" value="ECO:0007669"/>
    <property type="project" value="UniProtKB-KW"/>
</dbReference>
<dbReference type="InterPro" id="IPR029058">
    <property type="entry name" value="AB_hydrolase_fold"/>
</dbReference>
<dbReference type="OrthoDB" id="9788260at2"/>
<evidence type="ECO:0000259" key="1">
    <source>
        <dbReference type="Pfam" id="PF12146"/>
    </source>
</evidence>
<dbReference type="InterPro" id="IPR022742">
    <property type="entry name" value="Hydrolase_4"/>
</dbReference>
<dbReference type="EMBL" id="CYUE01000001">
    <property type="protein sequence ID" value="CUK24277.1"/>
    <property type="molecule type" value="Genomic_DNA"/>
</dbReference>
<dbReference type="EC" id="3.1.1.-" evidence="2"/>
<keyword evidence="3" id="KW-1185">Reference proteome</keyword>
<dbReference type="STRING" id="1715691.TA5113_00086"/>
<keyword evidence="2" id="KW-0378">Hydrolase</keyword>
<dbReference type="RefSeq" id="WP_058313301.1">
    <property type="nucleotide sequence ID" value="NZ_CYTO01000002.1"/>
</dbReference>
<dbReference type="Pfam" id="PF12146">
    <property type="entry name" value="Hydrolase_4"/>
    <property type="match status" value="1"/>
</dbReference>
<protein>
    <submittedName>
        <fullName evidence="2">Phospholipase YtpA</fullName>
        <ecNumber evidence="2">3.1.1.-</ecNumber>
    </submittedName>
</protein>
<feature type="domain" description="Serine aminopeptidase S33" evidence="1">
    <location>
        <begin position="38"/>
        <end position="290"/>
    </location>
</feature>
<dbReference type="PANTHER" id="PTHR11614">
    <property type="entry name" value="PHOSPHOLIPASE-RELATED"/>
    <property type="match status" value="1"/>
</dbReference>
<dbReference type="Proteomes" id="UP000051184">
    <property type="component" value="Unassembled WGS sequence"/>
</dbReference>
<evidence type="ECO:0000313" key="3">
    <source>
        <dbReference type="Proteomes" id="UP000051184"/>
    </source>
</evidence>
<name>A0A0P1IRH0_9RHOB</name>
<dbReference type="SUPFAM" id="SSF53474">
    <property type="entry name" value="alpha/beta-Hydrolases"/>
    <property type="match status" value="1"/>
</dbReference>
<sequence length="309" mass="34086">MEQAPYHAVPEGEPVAQAYWTRADDGIRLRVASWSKEDAKGTVLLFPGRTEYIEKYAITAGEFAHLGYGTFSIDWRGQGLSDRVQANVNAGDVVTFSDYQRDVAAFMEAAETLNLPKPFFLLGHSMGGAIGLRALYNDLPVQAAAFTGPMWNIGLGKMRPFAYILSIVLRALGMSKWLAPGTKNETYVLDTGFEDNQLTKDRGMYARLQAQARANIELCIGGPTIRWVNEALKECADMAKKPAPSLPCVTFLGTDETIVDPDAIKSRMADWNDGTLEMVEAGEHEVLMEDPAKRAPIMAKIGSFFDQHR</sequence>
<dbReference type="AlphaFoldDB" id="A0A0P1IRH0"/>
<dbReference type="Gene3D" id="3.40.50.1820">
    <property type="entry name" value="alpha/beta hydrolase"/>
    <property type="match status" value="1"/>
</dbReference>
<evidence type="ECO:0000313" key="2">
    <source>
        <dbReference type="EMBL" id="CUK24277.1"/>
    </source>
</evidence>
<reference evidence="3" key="1">
    <citation type="submission" date="2015-09" db="EMBL/GenBank/DDBJ databases">
        <authorList>
            <person name="Rodrigo-Torres Lidia"/>
            <person name="Arahal R.David."/>
        </authorList>
    </citation>
    <scope>NUCLEOTIDE SEQUENCE [LARGE SCALE GENOMIC DNA]</scope>
    <source>
        <strain evidence="3">CECT 5114</strain>
    </source>
</reference>
<dbReference type="InterPro" id="IPR051044">
    <property type="entry name" value="MAG_DAG_Lipase"/>
</dbReference>
<organism evidence="2 3">
    <name type="scientific">Cognatishimia activa</name>
    <dbReference type="NCBI Taxonomy" id="1715691"/>
    <lineage>
        <taxon>Bacteria</taxon>
        <taxon>Pseudomonadati</taxon>
        <taxon>Pseudomonadota</taxon>
        <taxon>Alphaproteobacteria</taxon>
        <taxon>Rhodobacterales</taxon>
        <taxon>Paracoccaceae</taxon>
        <taxon>Cognatishimia</taxon>
    </lineage>
</organism>